<dbReference type="InterPro" id="IPR032812">
    <property type="entry name" value="SbsA_Ig"/>
</dbReference>
<gene>
    <name evidence="4" type="ORF">KI809_15055</name>
</gene>
<keyword evidence="1 2" id="KW-0732">Signal</keyword>
<feature type="domain" description="SbsA Ig-like" evidence="3">
    <location>
        <begin position="157"/>
        <end position="267"/>
    </location>
</feature>
<evidence type="ECO:0000259" key="3">
    <source>
        <dbReference type="Pfam" id="PF13205"/>
    </source>
</evidence>
<evidence type="ECO:0000313" key="4">
    <source>
        <dbReference type="EMBL" id="MBT0665626.1"/>
    </source>
</evidence>
<evidence type="ECO:0000313" key="5">
    <source>
        <dbReference type="Proteomes" id="UP000811899"/>
    </source>
</evidence>
<sequence length="1713" mass="184689">MKRLIIVLFSVLTLSLLLSSLSNAATNTVTTTPADDPSFLNPVAVDVNIYFTFGVTVPWDEIYHNNQLRITLRKKGTTANLLTSSDFTRWSTWSGSWVDPDSGSKKSNWYKANPSTDLLPNTVYEIVINKSIEDDNGDGLGNSNILVTFKTAGAAPTAAKIIDTDPNNNDINIPLNQPSVSVKFDQQVIASTAADANYADSVINPANFYISPAVAGTLSYDAGQSIAKITFSSALAQNTTYTVTVKNVKDANGNYVASQPYSFSFKTVAGDTTKPTCSIVTPANGATLVSIATDIVIKFSEEMNPATINSPATTITVNGGVTGTVTYDSSGTMQATFVPSAPLAYSTTYTVTVSTAAKDLSGNAMQAAYTASFTTAQNTPPAGMGNFCQVPPFAANTAVKPNVLLMVDNSGSMNEFAYKNKGYGDSNYDTSYDSGKTYYGYFDSTKMFQYDTTSGGFFKINSAAAIDKTSFWSGNFLNWLTMRRTDLVRKVLVGGKISPRSASTANYVLAHDNPDRDYYKRYVNNYYVIDNGKIYSCGNNSECSSSNAANTYNVKVYVGDNPPEEGLIIKMVDRINFGIMFFNTGTKFEDNQNNSKDGGYVSVDIGSSGTNLVTQVENTNPTTWTPLAETYYEATRYFQATTSMFNGGTYNGKDPITFACQKNFVLILTDGESTKDQNLPGGNWGTPVSDDNPSPYTFNVKTYMDKIAANEGYASQWATSPNTSDGSYYLEAVAYWAHITDLRTSTMGKSDIADKQNLTIYAVFAFDDSNLGRDLLQKTCKYGGFDDSNGNDKPDLKSEWDKNNDNIPDTYYEAQDGSKLPGVLEGALLDILTRVSSGTAASILNNSEGSGANLLQAVFYPKKAFVEGSDVSWIGEMQNLWYYVDPALQKTSIREDSDQNFILKVKTTPSASPPEGDKVVQFYFDTSDNQTKVNRYEDADGDGSADSSTPIDTISPDYVNSIWRAGRMLWARDLTRADGKQGPRTIYTHSGLGYDSATSKLATLSSLLTTDTDVQSLLQAANQTVAQDIVKYVSGEDLAGARSRTVTIKTCSNNRVKNCSLDSECSPGTCVNSSSVWRLGDIVSSTPKLVSSIRMNNYSLAAPTGYADNSYAAFAASTTYKQRGMVFVGANDGMLHAFKLGILKEINGTTEKAKLVDTSDNTATADNELGKEMWGYVPRNALPYLAYLKEQDYCHLYYVDKTASLLDASIGTDGTDTDYWKKTKAANGSTWRTVLLGGMGLGGACRDSSGACAGEGCVKTPSSGNGLSSYFALDVTDPESPKYMWEFPSAEIAADANTTSHAAARGALGFSTTGPAIVRVSTKSPDTCSPADGLAADPKVYCSPNHDKNGRWFAVFASGPTGPIDTATKEFKGQSDQNLKLFVVDLRTGTLLHTIDTGIAKAFAGSLSTSFVDTDRYSSSLSGFYSDDVIYIGYVQKDTSVTPNTWTKGGVLRLSTKEDPDPTKWQLSTLINGIGPVTSSVTKLQDRNNYSLWVYFGTGRYFFKQDDPSAVQQKLYGIKDPCYSTNNRQAHTPKTNASGASNRFDPTCTDTVTESLVDQTGDASTAPASTLAATAAGWKIQLEASGVDSYSERVITDPIATPSGAVFFTTFKPSSNVCKFGGESLVWAVKYNTGGVPPSAAMQGKALLQVSTGAFAELTLREAFKQKGALVGHQGYEGRRLNEKISGVPPASQGLALITNPQPMKKLLHIMEK</sequence>
<organism evidence="4 5">
    <name type="scientific">Geoanaerobacter pelophilus</name>
    <dbReference type="NCBI Taxonomy" id="60036"/>
    <lineage>
        <taxon>Bacteria</taxon>
        <taxon>Pseudomonadati</taxon>
        <taxon>Thermodesulfobacteriota</taxon>
        <taxon>Desulfuromonadia</taxon>
        <taxon>Geobacterales</taxon>
        <taxon>Geobacteraceae</taxon>
        <taxon>Geoanaerobacter</taxon>
    </lineage>
</organism>
<name>A0AAW4L3Q9_9BACT</name>
<feature type="signal peptide" evidence="2">
    <location>
        <begin position="1"/>
        <end position="24"/>
    </location>
</feature>
<reference evidence="4 5" key="1">
    <citation type="submission" date="2021-05" db="EMBL/GenBank/DDBJ databases">
        <title>The draft genome of Geobacter pelophilus DSM 12255.</title>
        <authorList>
            <person name="Xu Z."/>
            <person name="Masuda Y."/>
            <person name="Itoh H."/>
            <person name="Senoo K."/>
        </authorList>
    </citation>
    <scope>NUCLEOTIDE SEQUENCE [LARGE SCALE GENOMIC DNA]</scope>
    <source>
        <strain evidence="4 5">DSM 12255</strain>
    </source>
</reference>
<protein>
    <submittedName>
        <fullName evidence="4">Ig-like domain-containing protein</fullName>
    </submittedName>
</protein>
<dbReference type="Gene3D" id="2.60.40.1220">
    <property type="match status" value="2"/>
</dbReference>
<proteinExistence type="predicted"/>
<evidence type="ECO:0000256" key="1">
    <source>
        <dbReference type="ARBA" id="ARBA00022729"/>
    </source>
</evidence>
<dbReference type="RefSeq" id="WP_214172398.1">
    <property type="nucleotide sequence ID" value="NZ_JAHCVJ010000006.1"/>
</dbReference>
<dbReference type="InterPro" id="IPR014755">
    <property type="entry name" value="Cu-Rt/internalin_Ig-like"/>
</dbReference>
<feature type="chain" id="PRO_5043879275" evidence="2">
    <location>
        <begin position="25"/>
        <end position="1713"/>
    </location>
</feature>
<accession>A0AAW4L3Q9</accession>
<keyword evidence="5" id="KW-1185">Reference proteome</keyword>
<dbReference type="Pfam" id="PF13205">
    <property type="entry name" value="Big_5"/>
    <property type="match status" value="2"/>
</dbReference>
<dbReference type="Proteomes" id="UP000811899">
    <property type="component" value="Unassembled WGS sequence"/>
</dbReference>
<evidence type="ECO:0000256" key="2">
    <source>
        <dbReference type="SAM" id="SignalP"/>
    </source>
</evidence>
<feature type="domain" description="SbsA Ig-like" evidence="3">
    <location>
        <begin position="271"/>
        <end position="375"/>
    </location>
</feature>
<comment type="caution">
    <text evidence="4">The sequence shown here is derived from an EMBL/GenBank/DDBJ whole genome shotgun (WGS) entry which is preliminary data.</text>
</comment>
<dbReference type="EMBL" id="JAHCVJ010000006">
    <property type="protein sequence ID" value="MBT0665626.1"/>
    <property type="molecule type" value="Genomic_DNA"/>
</dbReference>